<dbReference type="AlphaFoldDB" id="A0A4R1F1X4"/>
<feature type="signal peptide" evidence="4">
    <location>
        <begin position="1"/>
        <end position="24"/>
    </location>
</feature>
<dbReference type="Pfam" id="PF03968">
    <property type="entry name" value="LptD_N"/>
    <property type="match status" value="1"/>
</dbReference>
<gene>
    <name evidence="4" type="primary">lptD</name>
    <name evidence="7" type="ORF">EV695_1880</name>
</gene>
<dbReference type="InterPro" id="IPR020889">
    <property type="entry name" value="LipoPS_assembly_LptD"/>
</dbReference>
<dbReference type="GO" id="GO:1990351">
    <property type="term" value="C:transporter complex"/>
    <property type="evidence" value="ECO:0007669"/>
    <property type="project" value="TreeGrafter"/>
</dbReference>
<evidence type="ECO:0000259" key="5">
    <source>
        <dbReference type="Pfam" id="PF03968"/>
    </source>
</evidence>
<keyword evidence="8" id="KW-1185">Reference proteome</keyword>
<accession>A0A4R1F1X4</accession>
<comment type="subunit">
    <text evidence="4">Component of the lipopolysaccharide transport and assembly complex. Interacts with LptE and LptA.</text>
</comment>
<sequence precursor="true">MKFSTSLKTILCTGFFALFSASNAKTINAEEFASCVVPQQTASSSKTLNSLQKLITDKPVKDAIYLEADSGSIKKQGISTLNGDIIIQQNTTVFNADQAQLNRDNEQINARGNVVLTDTNYELKSPDIEYNLKSKTGTIKDATYSVGDSGLRGKSTEIKKIDDKRLQLQDATFTSCPANMDSWHLASSDIILNNETQIGNAKNVTFNVGKVPVFYFPWLRFPMNDQRLSGFLTPSVKLQSNEGISLPYYLNLAPNYDATFRLTTINNTGVQIDNEFRYLTQKSKGTLEYDFIPEDQSYEDQMRYYFKVDHQTKFNKQTRLNLKAEGVSDADFFDDFSSSLETSTRPALQRRLEFVTKDTPWNASIAVEDYQVLDSDDDPYSKLPELKLGYAPKSGPNELKVGLDSELVYFDKADETNGARADIKFTASKKWGDDAWYFKPKLSLEHTIYSLDISTSDEDTYTDSSIDRTLPTVTLDAGLFFDRQLKNNKYTQTLEPRLFYTYTPYKDQSDIPIFDTALTNFSESNQLFLENRFTGKDRIADNNKLTFAVTSRIQNRELGRELFKTSIGQVFNFTDRKVTLPGGTISTGTRSDLVLELSGRLNDNFRLSTTASVNNEDSSDSSYYLRLNYQDDKKRIANISLRKLDTELKQLSFSGALPINDKWSMVASTDQDLKNNRNLESLVGIEYQDCCWKTRLVVKRYLTSDNITYDNPVYLEFELKGLGNIGRSATSQIKENIYGYDDY</sequence>
<dbReference type="GO" id="GO:0015920">
    <property type="term" value="P:lipopolysaccharide transport"/>
    <property type="evidence" value="ECO:0007669"/>
    <property type="project" value="InterPro"/>
</dbReference>
<name>A0A4R1F1X4_9GAMM</name>
<dbReference type="GO" id="GO:0009279">
    <property type="term" value="C:cell outer membrane"/>
    <property type="evidence" value="ECO:0007669"/>
    <property type="project" value="UniProtKB-SubCell"/>
</dbReference>
<dbReference type="HAMAP" id="MF_01411">
    <property type="entry name" value="LPS_assembly_LptD"/>
    <property type="match status" value="1"/>
</dbReference>
<evidence type="ECO:0000256" key="4">
    <source>
        <dbReference type="HAMAP-Rule" id="MF_01411"/>
    </source>
</evidence>
<keyword evidence="1 4" id="KW-0732">Signal</keyword>
<dbReference type="OrthoDB" id="9760225at2"/>
<proteinExistence type="inferred from homology"/>
<keyword evidence="3 4" id="KW-0998">Cell outer membrane</keyword>
<reference evidence="7 8" key="1">
    <citation type="submission" date="2019-03" db="EMBL/GenBank/DDBJ databases">
        <title>Genomic Encyclopedia of Type Strains, Phase IV (KMG-IV): sequencing the most valuable type-strain genomes for metagenomic binning, comparative biology and taxonomic classification.</title>
        <authorList>
            <person name="Goeker M."/>
        </authorList>
    </citation>
    <scope>NUCLEOTIDE SEQUENCE [LARGE SCALE GENOMIC DNA]</scope>
    <source>
        <strain evidence="7 8">DSM 24830</strain>
    </source>
</reference>
<dbReference type="RefSeq" id="WP_131905654.1">
    <property type="nucleotide sequence ID" value="NZ_BAAAFU010000004.1"/>
</dbReference>
<dbReference type="EMBL" id="SMFQ01000003">
    <property type="protein sequence ID" value="TCJ87370.1"/>
    <property type="molecule type" value="Genomic_DNA"/>
</dbReference>
<dbReference type="Proteomes" id="UP000294887">
    <property type="component" value="Unassembled WGS sequence"/>
</dbReference>
<evidence type="ECO:0000256" key="1">
    <source>
        <dbReference type="ARBA" id="ARBA00022729"/>
    </source>
</evidence>
<organism evidence="7 8">
    <name type="scientific">Cocleimonas flava</name>
    <dbReference type="NCBI Taxonomy" id="634765"/>
    <lineage>
        <taxon>Bacteria</taxon>
        <taxon>Pseudomonadati</taxon>
        <taxon>Pseudomonadota</taxon>
        <taxon>Gammaproteobacteria</taxon>
        <taxon>Thiotrichales</taxon>
        <taxon>Thiotrichaceae</taxon>
        <taxon>Cocleimonas</taxon>
    </lineage>
</organism>
<dbReference type="Pfam" id="PF04453">
    <property type="entry name" value="LptD"/>
    <property type="match status" value="1"/>
</dbReference>
<feature type="domain" description="LptD C-terminal" evidence="6">
    <location>
        <begin position="302"/>
        <end position="663"/>
    </location>
</feature>
<comment type="caution">
    <text evidence="4">Lacks conserved residue(s) required for the propagation of feature annotation.</text>
</comment>
<dbReference type="InterPro" id="IPR007543">
    <property type="entry name" value="LptD_C"/>
</dbReference>
<keyword evidence="2 4" id="KW-0472">Membrane</keyword>
<dbReference type="InterPro" id="IPR005653">
    <property type="entry name" value="OstA-like_N"/>
</dbReference>
<dbReference type="GO" id="GO:0043165">
    <property type="term" value="P:Gram-negative-bacterium-type cell outer membrane assembly"/>
    <property type="evidence" value="ECO:0007669"/>
    <property type="project" value="UniProtKB-UniRule"/>
</dbReference>
<comment type="caution">
    <text evidence="7">The sequence shown here is derived from an EMBL/GenBank/DDBJ whole genome shotgun (WGS) entry which is preliminary data.</text>
</comment>
<comment type="subcellular location">
    <subcellularLocation>
        <location evidence="4">Cell outer membrane</location>
    </subcellularLocation>
</comment>
<evidence type="ECO:0000313" key="7">
    <source>
        <dbReference type="EMBL" id="TCJ87370.1"/>
    </source>
</evidence>
<evidence type="ECO:0000259" key="6">
    <source>
        <dbReference type="Pfam" id="PF04453"/>
    </source>
</evidence>
<feature type="domain" description="Organic solvent tolerance-like N-terminal" evidence="5">
    <location>
        <begin position="67"/>
        <end position="197"/>
    </location>
</feature>
<protein>
    <recommendedName>
        <fullName evidence="4">LPS-assembly protein LptD</fullName>
    </recommendedName>
</protein>
<dbReference type="PANTHER" id="PTHR30189">
    <property type="entry name" value="LPS-ASSEMBLY PROTEIN"/>
    <property type="match status" value="1"/>
</dbReference>
<evidence type="ECO:0000313" key="8">
    <source>
        <dbReference type="Proteomes" id="UP000294887"/>
    </source>
</evidence>
<feature type="chain" id="PRO_5021052828" description="LPS-assembly protein LptD" evidence="4">
    <location>
        <begin position="25"/>
        <end position="743"/>
    </location>
</feature>
<dbReference type="Gene3D" id="2.60.450.10">
    <property type="entry name" value="Lipopolysaccharide (LPS) transport protein A like domain"/>
    <property type="match status" value="1"/>
</dbReference>
<comment type="similarity">
    <text evidence="4">Belongs to the LptD family.</text>
</comment>
<dbReference type="PANTHER" id="PTHR30189:SF1">
    <property type="entry name" value="LPS-ASSEMBLY PROTEIN LPTD"/>
    <property type="match status" value="1"/>
</dbReference>
<evidence type="ECO:0000256" key="2">
    <source>
        <dbReference type="ARBA" id="ARBA00023136"/>
    </source>
</evidence>
<comment type="function">
    <text evidence="4">Together with LptE, is involved in the assembly of lipopolysaccharide (LPS) at the surface of the outer membrane.</text>
</comment>
<dbReference type="InterPro" id="IPR050218">
    <property type="entry name" value="LptD"/>
</dbReference>
<evidence type="ECO:0000256" key="3">
    <source>
        <dbReference type="ARBA" id="ARBA00023237"/>
    </source>
</evidence>